<reference evidence="4" key="2">
    <citation type="submission" date="2020-08" db="EMBL/GenBank/DDBJ databases">
        <authorList>
            <person name="Lai Q."/>
        </authorList>
    </citation>
    <scope>NUCLEOTIDE SEQUENCE</scope>
    <source>
        <strain evidence="4">S27-2</strain>
    </source>
</reference>
<evidence type="ECO:0000259" key="3">
    <source>
        <dbReference type="PROSITE" id="PS51747"/>
    </source>
</evidence>
<dbReference type="SUPFAM" id="SSF53927">
    <property type="entry name" value="Cytidine deaminase-like"/>
    <property type="match status" value="1"/>
</dbReference>
<dbReference type="GO" id="GO:0006152">
    <property type="term" value="P:purine nucleoside catabolic process"/>
    <property type="evidence" value="ECO:0007669"/>
    <property type="project" value="TreeGrafter"/>
</dbReference>
<feature type="domain" description="CMP/dCMP-type deaminase" evidence="3">
    <location>
        <begin position="5"/>
        <end position="119"/>
    </location>
</feature>
<dbReference type="RefSeq" id="WP_186507584.1">
    <property type="nucleotide sequence ID" value="NZ_JACNEP010000013.1"/>
</dbReference>
<keyword evidence="2" id="KW-0862">Zinc</keyword>
<sequence length="158" mass="17387">MLDAKQITFYSKQTIALAMQQADKGGLPFSSVIVDQQGNCIGEGVNQVNQLHDCTAHAEIQAIRAASQNIGRTGLTGATLFASGEPCGLCYMAIRLAKISQVVILLDRHEVRQLGFDYLYTYQLQHQMEPDLKVDNLSDELKSAPFLKCQQNLDTIGL</sequence>
<dbReference type="PANTHER" id="PTHR11079:SF161">
    <property type="entry name" value="CMP_DCMP-TYPE DEAMINASE DOMAIN-CONTAINING PROTEIN"/>
    <property type="match status" value="1"/>
</dbReference>
<keyword evidence="1" id="KW-0479">Metal-binding</keyword>
<dbReference type="GO" id="GO:0008270">
    <property type="term" value="F:zinc ion binding"/>
    <property type="evidence" value="ECO:0007669"/>
    <property type="project" value="InterPro"/>
</dbReference>
<dbReference type="Pfam" id="PF00383">
    <property type="entry name" value="dCMP_cyt_deam_1"/>
    <property type="match status" value="1"/>
</dbReference>
<reference evidence="4" key="1">
    <citation type="journal article" date="2018" name="Int. J. Syst. Evol. Microbiol.">
        <title>Neptunicella marina gen. nov., sp. nov., isolated from surface seawater.</title>
        <authorList>
            <person name="Liu X."/>
            <person name="Lai Q."/>
            <person name="Du Y."/>
            <person name="Zhang X."/>
            <person name="Liu Z."/>
            <person name="Sun F."/>
            <person name="Shao Z."/>
        </authorList>
    </citation>
    <scope>NUCLEOTIDE SEQUENCE</scope>
    <source>
        <strain evidence="4">S27-2</strain>
    </source>
</reference>
<dbReference type="Proteomes" id="UP000601768">
    <property type="component" value="Unassembled WGS sequence"/>
</dbReference>
<dbReference type="PROSITE" id="PS51747">
    <property type="entry name" value="CYT_DCMP_DEAMINASES_2"/>
    <property type="match status" value="1"/>
</dbReference>
<name>A0A8J6IVD5_9ALTE</name>
<keyword evidence="5" id="KW-1185">Reference proteome</keyword>
<dbReference type="PROSITE" id="PS00903">
    <property type="entry name" value="CYT_DCMP_DEAMINASES_1"/>
    <property type="match status" value="1"/>
</dbReference>
<dbReference type="PANTHER" id="PTHR11079">
    <property type="entry name" value="CYTOSINE DEAMINASE FAMILY MEMBER"/>
    <property type="match status" value="1"/>
</dbReference>
<dbReference type="InterPro" id="IPR016192">
    <property type="entry name" value="APOBEC/CMP_deaminase_Zn-bd"/>
</dbReference>
<dbReference type="InterPro" id="IPR016193">
    <property type="entry name" value="Cytidine_deaminase-like"/>
</dbReference>
<dbReference type="CDD" id="cd01285">
    <property type="entry name" value="nucleoside_deaminase"/>
    <property type="match status" value="1"/>
</dbReference>
<accession>A0A8J6IVD5</accession>
<dbReference type="EMBL" id="JACNEP010000013">
    <property type="protein sequence ID" value="MBC3767069.1"/>
    <property type="molecule type" value="Genomic_DNA"/>
</dbReference>
<evidence type="ECO:0000313" key="5">
    <source>
        <dbReference type="Proteomes" id="UP000601768"/>
    </source>
</evidence>
<dbReference type="InterPro" id="IPR002125">
    <property type="entry name" value="CMP_dCMP_dom"/>
</dbReference>
<organism evidence="4 5">
    <name type="scientific">Neptunicella marina</name>
    <dbReference type="NCBI Taxonomy" id="2125989"/>
    <lineage>
        <taxon>Bacteria</taxon>
        <taxon>Pseudomonadati</taxon>
        <taxon>Pseudomonadota</taxon>
        <taxon>Gammaproteobacteria</taxon>
        <taxon>Alteromonadales</taxon>
        <taxon>Alteromonadaceae</taxon>
        <taxon>Neptunicella</taxon>
    </lineage>
</organism>
<evidence type="ECO:0000313" key="4">
    <source>
        <dbReference type="EMBL" id="MBC3767069.1"/>
    </source>
</evidence>
<evidence type="ECO:0000256" key="2">
    <source>
        <dbReference type="ARBA" id="ARBA00022833"/>
    </source>
</evidence>
<dbReference type="Gene3D" id="3.40.140.10">
    <property type="entry name" value="Cytidine Deaminase, domain 2"/>
    <property type="match status" value="1"/>
</dbReference>
<gene>
    <name evidence="4" type="ORF">H8B19_14380</name>
</gene>
<comment type="caution">
    <text evidence="4">The sequence shown here is derived from an EMBL/GenBank/DDBJ whole genome shotgun (WGS) entry which is preliminary data.</text>
</comment>
<dbReference type="GO" id="GO:0047974">
    <property type="term" value="F:guanosine deaminase activity"/>
    <property type="evidence" value="ECO:0007669"/>
    <property type="project" value="TreeGrafter"/>
</dbReference>
<proteinExistence type="predicted"/>
<protein>
    <submittedName>
        <fullName evidence="4">Nucleoside deaminase</fullName>
    </submittedName>
</protein>
<evidence type="ECO:0000256" key="1">
    <source>
        <dbReference type="ARBA" id="ARBA00022723"/>
    </source>
</evidence>
<dbReference type="AlphaFoldDB" id="A0A8J6IVD5"/>